<feature type="domain" description="Response regulatory" evidence="7">
    <location>
        <begin position="592"/>
        <end position="707"/>
    </location>
</feature>
<dbReference type="InterPro" id="IPR036890">
    <property type="entry name" value="HATPase_C_sf"/>
</dbReference>
<evidence type="ECO:0000256" key="4">
    <source>
        <dbReference type="PROSITE-ProRule" id="PRU00169"/>
    </source>
</evidence>
<dbReference type="PRINTS" id="PR00344">
    <property type="entry name" value="BCTRLSENSOR"/>
</dbReference>
<gene>
    <name evidence="8" type="ORF">MON41_04435</name>
</gene>
<evidence type="ECO:0000259" key="6">
    <source>
        <dbReference type="PROSITE" id="PS50109"/>
    </source>
</evidence>
<dbReference type="SUPFAM" id="SSF47384">
    <property type="entry name" value="Homodimeric domain of signal transducing histidine kinase"/>
    <property type="match status" value="1"/>
</dbReference>
<feature type="region of interest" description="Disordered" evidence="5">
    <location>
        <begin position="568"/>
        <end position="588"/>
    </location>
</feature>
<dbReference type="InterPro" id="IPR029016">
    <property type="entry name" value="GAF-like_dom_sf"/>
</dbReference>
<sequence>MDQAMGQSGLILTASGQGSAPDLLRFGREDCRDDQAPDLARALQNAVRLMLAAAGPCFVIWGKEQRLFGNDAYLALTQQGPRPSPDPRFRCGRDFGPDAAALARGFEGQPVLLPEVTLPGPGGGHRVLTVSVMPILSPAGVVLGLLCTAADITTRILREQHQSLLLELEEELRRQGPTDALRAVAPRLGPLLGVSRIGHGRRLEGKLRIEVEADWTAGSLPSLAGQHDMCLFGDKLWSGAEGAVLASHDSGGTAEMRAALTVTLGEGDEPRTLLFLHAEATRNWQSDELALVEAMARQLHSAEQRRAREAMLRHRMVERTAELERTEDALRQAQKMEAIGQLTGGIAHDFNNLLQGISGSLDLIQTRIAQGRLAAVGPFLKSASASATRATALTHRLLAFARRQPIDPRPVQVNGLIENLRSLLRRSCGEAVQLELGLEQGLWGTLCDSNQLENALLNLAINARDAMPDGGGLLITTAGFRHAGRDPALRDLDAGDYVVIRVRDTGHGMPASVVERAFEPFFTTKPAGQGTGLGLSMIYGFARQSKGTVRILSASGEGTTVELYLPRHDRADTAPPPDMTAPEPPRRSTGEVVVVVEDDPVVRQLVVEVLGEQGYAVLQAEDGHAGQRLIEKLSRLDLLVTDIGLPGPDGLQLAALVRQRQPEARILFMTGYAEAAARGEGFLQKGMEMVVKPFAMDDLAARVHALLEPG</sequence>
<dbReference type="Gene3D" id="3.30.565.10">
    <property type="entry name" value="Histidine kinase-like ATPase, C-terminal domain"/>
    <property type="match status" value="1"/>
</dbReference>
<dbReference type="Gene3D" id="3.30.450.20">
    <property type="entry name" value="PAS domain"/>
    <property type="match status" value="1"/>
</dbReference>
<feature type="compositionally biased region" description="Pro residues" evidence="5">
    <location>
        <begin position="574"/>
        <end position="583"/>
    </location>
</feature>
<dbReference type="Gene3D" id="3.30.450.40">
    <property type="match status" value="1"/>
</dbReference>
<dbReference type="SMART" id="SM00448">
    <property type="entry name" value="REC"/>
    <property type="match status" value="1"/>
</dbReference>
<dbReference type="InterPro" id="IPR003661">
    <property type="entry name" value="HisK_dim/P_dom"/>
</dbReference>
<evidence type="ECO:0000256" key="1">
    <source>
        <dbReference type="ARBA" id="ARBA00000085"/>
    </source>
</evidence>
<dbReference type="SUPFAM" id="SSF55874">
    <property type="entry name" value="ATPase domain of HSP90 chaperone/DNA topoisomerase II/histidine kinase"/>
    <property type="match status" value="1"/>
</dbReference>
<proteinExistence type="predicted"/>
<dbReference type="PROSITE" id="PS50109">
    <property type="entry name" value="HIS_KIN"/>
    <property type="match status" value="1"/>
</dbReference>
<comment type="catalytic activity">
    <reaction evidence="1">
        <text>ATP + protein L-histidine = ADP + protein N-phospho-L-histidine.</text>
        <dbReference type="EC" id="2.7.13.3"/>
    </reaction>
</comment>
<dbReference type="Proteomes" id="UP001201985">
    <property type="component" value="Unassembled WGS sequence"/>
</dbReference>
<dbReference type="SUPFAM" id="SSF52172">
    <property type="entry name" value="CheY-like"/>
    <property type="match status" value="1"/>
</dbReference>
<evidence type="ECO:0000256" key="2">
    <source>
        <dbReference type="ARBA" id="ARBA00012438"/>
    </source>
</evidence>
<dbReference type="InterPro" id="IPR003594">
    <property type="entry name" value="HATPase_dom"/>
</dbReference>
<dbReference type="EC" id="2.7.13.3" evidence="2"/>
<dbReference type="Pfam" id="PF00072">
    <property type="entry name" value="Response_reg"/>
    <property type="match status" value="1"/>
</dbReference>
<dbReference type="Gene3D" id="1.10.287.130">
    <property type="match status" value="1"/>
</dbReference>
<dbReference type="PANTHER" id="PTHR43065:SF42">
    <property type="entry name" value="TWO-COMPONENT SENSOR PPRA"/>
    <property type="match status" value="1"/>
</dbReference>
<dbReference type="PROSITE" id="PS50110">
    <property type="entry name" value="RESPONSE_REGULATORY"/>
    <property type="match status" value="1"/>
</dbReference>
<evidence type="ECO:0000256" key="5">
    <source>
        <dbReference type="SAM" id="MobiDB-lite"/>
    </source>
</evidence>
<keyword evidence="9" id="KW-1185">Reference proteome</keyword>
<protein>
    <recommendedName>
        <fullName evidence="2">histidine kinase</fullName>
        <ecNumber evidence="2">2.7.13.3</ecNumber>
    </recommendedName>
</protein>
<dbReference type="EMBL" id="JALBUU010000004">
    <property type="protein sequence ID" value="MCI0753008.1"/>
    <property type="molecule type" value="Genomic_DNA"/>
</dbReference>
<dbReference type="InterPro" id="IPR036097">
    <property type="entry name" value="HisK_dim/P_sf"/>
</dbReference>
<dbReference type="SMART" id="SM00387">
    <property type="entry name" value="HATPase_c"/>
    <property type="match status" value="1"/>
</dbReference>
<evidence type="ECO:0000313" key="8">
    <source>
        <dbReference type="EMBL" id="MCI0753008.1"/>
    </source>
</evidence>
<evidence type="ECO:0000259" key="7">
    <source>
        <dbReference type="PROSITE" id="PS50110"/>
    </source>
</evidence>
<feature type="modified residue" description="4-aspartylphosphate" evidence="4">
    <location>
        <position position="642"/>
    </location>
</feature>
<reference evidence="8 9" key="1">
    <citation type="submission" date="2022-03" db="EMBL/GenBank/DDBJ databases">
        <title>Complete genome analysis of Roseomonas KG 17.1 : a prolific producer of plant growth promoters.</title>
        <authorList>
            <person name="Saadouli I."/>
            <person name="Najjari A."/>
            <person name="Mosbah A."/>
            <person name="Ouzari H.I."/>
        </authorList>
    </citation>
    <scope>NUCLEOTIDE SEQUENCE [LARGE SCALE GENOMIC DNA]</scope>
    <source>
        <strain evidence="8 9">KG17-1</strain>
    </source>
</reference>
<comment type="caution">
    <text evidence="8">The sequence shown here is derived from an EMBL/GenBank/DDBJ whole genome shotgun (WGS) entry which is preliminary data.</text>
</comment>
<dbReference type="SMART" id="SM00388">
    <property type="entry name" value="HisKA"/>
    <property type="match status" value="1"/>
</dbReference>
<dbReference type="InterPro" id="IPR004358">
    <property type="entry name" value="Sig_transdc_His_kin-like_C"/>
</dbReference>
<evidence type="ECO:0000313" key="9">
    <source>
        <dbReference type="Proteomes" id="UP001201985"/>
    </source>
</evidence>
<organism evidence="8 9">
    <name type="scientific">Teichococcus vastitatis</name>
    <dbReference type="NCBI Taxonomy" id="2307076"/>
    <lineage>
        <taxon>Bacteria</taxon>
        <taxon>Pseudomonadati</taxon>
        <taxon>Pseudomonadota</taxon>
        <taxon>Alphaproteobacteria</taxon>
        <taxon>Acetobacterales</taxon>
        <taxon>Roseomonadaceae</taxon>
        <taxon>Roseomonas</taxon>
    </lineage>
</organism>
<dbReference type="SUPFAM" id="SSF55781">
    <property type="entry name" value="GAF domain-like"/>
    <property type="match status" value="1"/>
</dbReference>
<dbReference type="PANTHER" id="PTHR43065">
    <property type="entry name" value="SENSOR HISTIDINE KINASE"/>
    <property type="match status" value="1"/>
</dbReference>
<evidence type="ECO:0000256" key="3">
    <source>
        <dbReference type="ARBA" id="ARBA00022553"/>
    </source>
</evidence>
<dbReference type="Gene3D" id="3.40.50.2300">
    <property type="match status" value="1"/>
</dbReference>
<feature type="domain" description="Histidine kinase" evidence="6">
    <location>
        <begin position="345"/>
        <end position="569"/>
    </location>
</feature>
<dbReference type="RefSeq" id="WP_241792571.1">
    <property type="nucleotide sequence ID" value="NZ_JALBUU010000004.1"/>
</dbReference>
<name>A0ABS9W1T5_9PROT</name>
<accession>A0ABS9W1T5</accession>
<dbReference type="InterPro" id="IPR001789">
    <property type="entry name" value="Sig_transdc_resp-reg_receiver"/>
</dbReference>
<dbReference type="InterPro" id="IPR005467">
    <property type="entry name" value="His_kinase_dom"/>
</dbReference>
<keyword evidence="3 4" id="KW-0597">Phosphoprotein</keyword>
<dbReference type="Pfam" id="PF02518">
    <property type="entry name" value="HATPase_c"/>
    <property type="match status" value="1"/>
</dbReference>
<dbReference type="InterPro" id="IPR011006">
    <property type="entry name" value="CheY-like_superfamily"/>
</dbReference>